<comment type="similarity">
    <text evidence="1 2">Belongs to the metallophosphoesterase superfamily. YfcE family.</text>
</comment>
<evidence type="ECO:0000256" key="2">
    <source>
        <dbReference type="RuleBase" id="RU362039"/>
    </source>
</evidence>
<dbReference type="GO" id="GO:0016787">
    <property type="term" value="F:hydrolase activity"/>
    <property type="evidence" value="ECO:0007669"/>
    <property type="project" value="UniProtKB-UniRule"/>
</dbReference>
<accession>A0A173TK64</accession>
<keyword evidence="3" id="KW-0378">Hydrolase</keyword>
<proteinExistence type="inferred from homology"/>
<dbReference type="NCBIfam" id="NF006988">
    <property type="entry name" value="PRK09453.1"/>
    <property type="match status" value="1"/>
</dbReference>
<comment type="caution">
    <text evidence="3">The sequence shown here is derived from an EMBL/GenBank/DDBJ whole genome shotgun (WGS) entry which is preliminary data.</text>
</comment>
<comment type="cofactor">
    <cofactor evidence="2">
        <name>a divalent metal cation</name>
        <dbReference type="ChEBI" id="CHEBI:60240"/>
    </cofactor>
</comment>
<dbReference type="GeneID" id="60057963"/>
<organism evidence="3 4">
    <name type="scientific">Turicibacter sanguinis</name>
    <dbReference type="NCBI Taxonomy" id="154288"/>
    <lineage>
        <taxon>Bacteria</taxon>
        <taxon>Bacillati</taxon>
        <taxon>Bacillota</taxon>
        <taxon>Erysipelotrichia</taxon>
        <taxon>Erysipelotrichales</taxon>
        <taxon>Turicibacteraceae</taxon>
        <taxon>Turicibacter</taxon>
    </lineage>
</organism>
<dbReference type="PANTHER" id="PTHR11124">
    <property type="entry name" value="VACUOLAR SORTING PROTEIN VPS29"/>
    <property type="match status" value="1"/>
</dbReference>
<gene>
    <name evidence="3" type="ORF">GMA92_06245</name>
</gene>
<dbReference type="NCBIfam" id="TIGR00040">
    <property type="entry name" value="yfcE"/>
    <property type="match status" value="1"/>
</dbReference>
<dbReference type="InterPro" id="IPR029052">
    <property type="entry name" value="Metallo-depent_PP-like"/>
</dbReference>
<dbReference type="OrthoDB" id="9800565at2"/>
<evidence type="ECO:0000256" key="1">
    <source>
        <dbReference type="ARBA" id="ARBA00008950"/>
    </source>
</evidence>
<evidence type="ECO:0000313" key="3">
    <source>
        <dbReference type="EMBL" id="MTK21015.1"/>
    </source>
</evidence>
<dbReference type="SUPFAM" id="SSF56300">
    <property type="entry name" value="Metallo-dependent phosphatases"/>
    <property type="match status" value="1"/>
</dbReference>
<protein>
    <recommendedName>
        <fullName evidence="2">Phosphoesterase</fullName>
        <ecNumber evidence="2">3.1.4.-</ecNumber>
    </recommendedName>
</protein>
<dbReference type="Pfam" id="PF12850">
    <property type="entry name" value="Metallophos_2"/>
    <property type="match status" value="1"/>
</dbReference>
<evidence type="ECO:0000313" key="4">
    <source>
        <dbReference type="Proteomes" id="UP000487649"/>
    </source>
</evidence>
<dbReference type="InterPro" id="IPR024654">
    <property type="entry name" value="Calcineurin-like_PHP_lpxH"/>
</dbReference>
<dbReference type="AlphaFoldDB" id="A0A173TK64"/>
<sequence length="182" mass="20740">MKLMFASDIHGSAYWAKKILERFESEEADYLVLLGDILYHGPRNPLPQDYNPQVVIKLLNSVKDKIIAVRGNCDSEVDQMVLEFPIMADYNIIPFKHRKIMASHGHIYDENKLPISLAQGDVFIFGHIHVPVLKQLEGIYILNPGSATLPKENHPNTYATLVGDHFKVKTFDGEVYKDLHLK</sequence>
<keyword evidence="2" id="KW-0479">Metal-binding</keyword>
<dbReference type="Gene3D" id="3.60.21.10">
    <property type="match status" value="1"/>
</dbReference>
<dbReference type="EMBL" id="WMQE01000011">
    <property type="protein sequence ID" value="MTK21015.1"/>
    <property type="molecule type" value="Genomic_DNA"/>
</dbReference>
<dbReference type="InterPro" id="IPR041802">
    <property type="entry name" value="MPP_YfcE"/>
</dbReference>
<dbReference type="InterPro" id="IPR000979">
    <property type="entry name" value="Phosphodiesterase_MJ0936/Vps29"/>
</dbReference>
<reference evidence="3 4" key="1">
    <citation type="journal article" date="2019" name="Nat. Med.">
        <title>A library of human gut bacterial isolates paired with longitudinal multiomics data enables mechanistic microbiome research.</title>
        <authorList>
            <person name="Poyet M."/>
            <person name="Groussin M."/>
            <person name="Gibbons S.M."/>
            <person name="Avila-Pacheco J."/>
            <person name="Jiang X."/>
            <person name="Kearney S.M."/>
            <person name="Perrotta A.R."/>
            <person name="Berdy B."/>
            <person name="Zhao S."/>
            <person name="Lieberman T.D."/>
            <person name="Swanson P.K."/>
            <person name="Smith M."/>
            <person name="Roesemann S."/>
            <person name="Alexander J.E."/>
            <person name="Rich S.A."/>
            <person name="Livny J."/>
            <person name="Vlamakis H."/>
            <person name="Clish C."/>
            <person name="Bullock K."/>
            <person name="Deik A."/>
            <person name="Scott J."/>
            <person name="Pierce K.A."/>
            <person name="Xavier R.J."/>
            <person name="Alm E.J."/>
        </authorList>
    </citation>
    <scope>NUCLEOTIDE SEQUENCE [LARGE SCALE GENOMIC DNA]</scope>
    <source>
        <strain evidence="3 4">BIOML-A198</strain>
    </source>
</reference>
<name>A0A173TK64_9FIRM</name>
<dbReference type="CDD" id="cd00841">
    <property type="entry name" value="MPP_YfcE"/>
    <property type="match status" value="1"/>
</dbReference>
<dbReference type="EC" id="3.1.4.-" evidence="2"/>
<dbReference type="GO" id="GO:0046872">
    <property type="term" value="F:metal ion binding"/>
    <property type="evidence" value="ECO:0007669"/>
    <property type="project" value="UniProtKB-KW"/>
</dbReference>
<dbReference type="Proteomes" id="UP000487649">
    <property type="component" value="Unassembled WGS sequence"/>
</dbReference>
<dbReference type="RefSeq" id="WP_006785308.1">
    <property type="nucleotide sequence ID" value="NZ_CABJBH010000015.1"/>
</dbReference>